<name>A0A518EYZ0_9BACT</name>
<dbReference type="InterPro" id="IPR013039">
    <property type="entry name" value="DUF1588"/>
</dbReference>
<evidence type="ECO:0008006" key="7">
    <source>
        <dbReference type="Google" id="ProtNLM"/>
    </source>
</evidence>
<dbReference type="OrthoDB" id="175242at2"/>
<evidence type="ECO:0000313" key="5">
    <source>
        <dbReference type="EMBL" id="QDV09297.1"/>
    </source>
</evidence>
<protein>
    <recommendedName>
        <fullName evidence="7">DUF1592 domain-containing protein</fullName>
    </recommendedName>
</protein>
<evidence type="ECO:0000259" key="3">
    <source>
        <dbReference type="Pfam" id="PF07631"/>
    </source>
</evidence>
<dbReference type="Pfam" id="PF07631">
    <property type="entry name" value="PSD4"/>
    <property type="match status" value="1"/>
</dbReference>
<feature type="domain" description="DUF1595" evidence="4">
    <location>
        <begin position="2"/>
        <end position="61"/>
    </location>
</feature>
<sequence>MYAEEVLASFLTRAWRRAPTADELGRKLALFERLRPDAEDFQGAMIEVLATVLSSPNFLFVGIPPNVSDAPDEIVEGSREAALATRLAMFLWCSTPDDELIALADRGELADPAVLEQQVERMLGDPRAERFPKHFVRQWLGMSLLDYLQIDRKAYPRFNAALKESMAQEPVAFFGELLRSNESVLKFLNSGFTMADERLASHYGIAGVTGNDFRRVPVGDQPSRGGLLAQAGLLAMNSDGKDSHPLKRGVWLLERLLNDPPPPPPPAVPTIDLADPEIAKMTLKERIEDHRNDPACISCHAKIDPWGIAFENFDAAGSWRDEVQGKPIDANSVLFNGQELAGLEGLKRFLLDNRQDQFVSALVHKMSAFALGRPLSFGDRAALDGITAEVRASGDGLATMVKAIATSELFQSL</sequence>
<dbReference type="Pfam" id="PF07624">
    <property type="entry name" value="PSD2"/>
    <property type="match status" value="1"/>
</dbReference>
<gene>
    <name evidence="5" type="ORF">Poly30_48550</name>
</gene>
<dbReference type="InterPro" id="IPR013043">
    <property type="entry name" value="DUF1595"/>
</dbReference>
<dbReference type="AlphaFoldDB" id="A0A518EYZ0"/>
<organism evidence="5 6">
    <name type="scientific">Saltatorellus ferox</name>
    <dbReference type="NCBI Taxonomy" id="2528018"/>
    <lineage>
        <taxon>Bacteria</taxon>
        <taxon>Pseudomonadati</taxon>
        <taxon>Planctomycetota</taxon>
        <taxon>Planctomycetia</taxon>
        <taxon>Planctomycetia incertae sedis</taxon>
        <taxon>Saltatorellus</taxon>
    </lineage>
</organism>
<dbReference type="RefSeq" id="WP_145203426.1">
    <property type="nucleotide sequence ID" value="NZ_CP036434.1"/>
</dbReference>
<evidence type="ECO:0000259" key="4">
    <source>
        <dbReference type="Pfam" id="PF07637"/>
    </source>
</evidence>
<dbReference type="EMBL" id="CP036434">
    <property type="protein sequence ID" value="QDV09297.1"/>
    <property type="molecule type" value="Genomic_DNA"/>
</dbReference>
<evidence type="ECO:0000259" key="2">
    <source>
        <dbReference type="Pfam" id="PF07627"/>
    </source>
</evidence>
<evidence type="ECO:0000313" key="6">
    <source>
        <dbReference type="Proteomes" id="UP000320390"/>
    </source>
</evidence>
<reference evidence="5 6" key="1">
    <citation type="submission" date="2019-02" db="EMBL/GenBank/DDBJ databases">
        <title>Deep-cultivation of Planctomycetes and their phenomic and genomic characterization uncovers novel biology.</title>
        <authorList>
            <person name="Wiegand S."/>
            <person name="Jogler M."/>
            <person name="Boedeker C."/>
            <person name="Pinto D."/>
            <person name="Vollmers J."/>
            <person name="Rivas-Marin E."/>
            <person name="Kohn T."/>
            <person name="Peeters S.H."/>
            <person name="Heuer A."/>
            <person name="Rast P."/>
            <person name="Oberbeckmann S."/>
            <person name="Bunk B."/>
            <person name="Jeske O."/>
            <person name="Meyerdierks A."/>
            <person name="Storesund J.E."/>
            <person name="Kallscheuer N."/>
            <person name="Luecker S."/>
            <person name="Lage O.M."/>
            <person name="Pohl T."/>
            <person name="Merkel B.J."/>
            <person name="Hornburger P."/>
            <person name="Mueller R.-W."/>
            <person name="Bruemmer F."/>
            <person name="Labrenz M."/>
            <person name="Spormann A.M."/>
            <person name="Op den Camp H."/>
            <person name="Overmann J."/>
            <person name="Amann R."/>
            <person name="Jetten M.S.M."/>
            <person name="Mascher T."/>
            <person name="Medema M.H."/>
            <person name="Devos D.P."/>
            <person name="Kaster A.-K."/>
            <person name="Ovreas L."/>
            <person name="Rohde M."/>
            <person name="Galperin M.Y."/>
            <person name="Jogler C."/>
        </authorList>
    </citation>
    <scope>NUCLEOTIDE SEQUENCE [LARGE SCALE GENOMIC DNA]</scope>
    <source>
        <strain evidence="5 6">Poly30</strain>
    </source>
</reference>
<accession>A0A518EYZ0</accession>
<dbReference type="Proteomes" id="UP000320390">
    <property type="component" value="Chromosome"/>
</dbReference>
<proteinExistence type="predicted"/>
<dbReference type="InterPro" id="IPR013042">
    <property type="entry name" value="DUF1592"/>
</dbReference>
<evidence type="ECO:0000259" key="1">
    <source>
        <dbReference type="Pfam" id="PF07624"/>
    </source>
</evidence>
<dbReference type="Pfam" id="PF07637">
    <property type="entry name" value="PSD5"/>
    <property type="match status" value="1"/>
</dbReference>
<keyword evidence="6" id="KW-1185">Reference proteome</keyword>
<feature type="domain" description="DUF1588" evidence="2">
    <location>
        <begin position="224"/>
        <end position="322"/>
    </location>
</feature>
<feature type="domain" description="DUF1585" evidence="1">
    <location>
        <begin position="336"/>
        <end position="410"/>
    </location>
</feature>
<feature type="domain" description="DUF1592" evidence="3">
    <location>
        <begin position="81"/>
        <end position="205"/>
    </location>
</feature>
<dbReference type="Pfam" id="PF07627">
    <property type="entry name" value="PSCyt3"/>
    <property type="match status" value="1"/>
</dbReference>
<dbReference type="InterPro" id="IPR011478">
    <property type="entry name" value="DUF1585"/>
</dbReference>